<dbReference type="HOGENOM" id="CLU_2955358_0_0_3"/>
<comment type="caution">
    <text evidence="1">The sequence shown here is derived from an EMBL/GenBank/DDBJ whole genome shotgun (WGS) entry which is preliminary data.</text>
</comment>
<evidence type="ECO:0000313" key="1">
    <source>
        <dbReference type="EMBL" id="CCI28170.1"/>
    </source>
</evidence>
<dbReference type="EMBL" id="CAIO01000433">
    <property type="protein sequence ID" value="CCI28170.1"/>
    <property type="molecule type" value="Genomic_DNA"/>
</dbReference>
<reference evidence="1 2" key="1">
    <citation type="submission" date="2012-04" db="EMBL/GenBank/DDBJ databases">
        <authorList>
            <person name="Genoscope - CEA"/>
        </authorList>
    </citation>
    <scope>NUCLEOTIDE SEQUENCE [LARGE SCALE GENOMIC DNA]</scope>
    <source>
        <strain evidence="1 2">9809</strain>
    </source>
</reference>
<dbReference type="AlphaFoldDB" id="I4I1J6"/>
<dbReference type="Proteomes" id="UP000004775">
    <property type="component" value="Unassembled WGS sequence"/>
</dbReference>
<name>I4I1J6_MICAE</name>
<sequence>MGGLRRRINLLVNSLTYRHLTHPTHGPTTQLDAALELKLSVCMYFFCQLNSDGDKLVEV</sequence>
<evidence type="ECO:0000313" key="2">
    <source>
        <dbReference type="Proteomes" id="UP000004775"/>
    </source>
</evidence>
<organism evidence="1 2">
    <name type="scientific">Microcystis aeruginosa PCC 9809</name>
    <dbReference type="NCBI Taxonomy" id="1160285"/>
    <lineage>
        <taxon>Bacteria</taxon>
        <taxon>Bacillati</taxon>
        <taxon>Cyanobacteriota</taxon>
        <taxon>Cyanophyceae</taxon>
        <taxon>Oscillatoriophycideae</taxon>
        <taxon>Chroococcales</taxon>
        <taxon>Microcystaceae</taxon>
        <taxon>Microcystis</taxon>
    </lineage>
</organism>
<proteinExistence type="predicted"/>
<protein>
    <submittedName>
        <fullName evidence="1">Similarity</fullName>
    </submittedName>
</protein>
<gene>
    <name evidence="1" type="ORF">MICAH_4890004</name>
</gene>
<accession>I4I1J6</accession>